<comment type="catalytic activity">
    <reaction evidence="1 12">
        <text>Endohydrolysis of (1-&gt;4)-alpha-D-glucosidic linkages in polysaccharides containing three or more (1-&gt;4)-alpha-linked D-glucose units.</text>
        <dbReference type="EC" id="3.2.1.1"/>
    </reaction>
</comment>
<comment type="cofactor">
    <cofactor evidence="2">
        <name>Ca(2+)</name>
        <dbReference type="ChEBI" id="CHEBI:29108"/>
    </cofactor>
</comment>
<dbReference type="PROSITE" id="PS51257">
    <property type="entry name" value="PROKAR_LIPOPROTEIN"/>
    <property type="match status" value="1"/>
</dbReference>
<feature type="signal peptide" evidence="13">
    <location>
        <begin position="1"/>
        <end position="24"/>
    </location>
</feature>
<dbReference type="SUPFAM" id="SSF51445">
    <property type="entry name" value="(Trans)glycosidases"/>
    <property type="match status" value="1"/>
</dbReference>
<evidence type="ECO:0000256" key="12">
    <source>
        <dbReference type="RuleBase" id="RU361134"/>
    </source>
</evidence>
<feature type="chain" id="PRO_5045314528" description="Alpha-amylase" evidence="13">
    <location>
        <begin position="25"/>
        <end position="473"/>
    </location>
</feature>
<dbReference type="InterPro" id="IPR006046">
    <property type="entry name" value="Alpha_amylase"/>
</dbReference>
<dbReference type="InterPro" id="IPR017853">
    <property type="entry name" value="GH"/>
</dbReference>
<dbReference type="InterPro" id="IPR006047">
    <property type="entry name" value="GH13_cat_dom"/>
</dbReference>
<keyword evidence="17" id="KW-1185">Reference proteome</keyword>
<keyword evidence="7 12" id="KW-0378">Hydrolase</keyword>
<dbReference type="EC" id="3.2.1.1" evidence="4 12"/>
<evidence type="ECO:0000256" key="1">
    <source>
        <dbReference type="ARBA" id="ARBA00000548"/>
    </source>
</evidence>
<dbReference type="PRINTS" id="PR00110">
    <property type="entry name" value="ALPHAAMYLASE"/>
</dbReference>
<evidence type="ECO:0000256" key="9">
    <source>
        <dbReference type="ARBA" id="ARBA00023277"/>
    </source>
</evidence>
<dbReference type="InterPro" id="IPR006048">
    <property type="entry name" value="A-amylase/branching_C"/>
</dbReference>
<evidence type="ECO:0000256" key="5">
    <source>
        <dbReference type="ARBA" id="ARBA00017303"/>
    </source>
</evidence>
<dbReference type="InterPro" id="IPR013780">
    <property type="entry name" value="Glyco_hydro_b"/>
</dbReference>
<evidence type="ECO:0000259" key="15">
    <source>
        <dbReference type="SMART" id="SM00642"/>
    </source>
</evidence>
<organism evidence="16 17">
    <name type="scientific">Tessaracoccus lubricantis</name>
    <dbReference type="NCBI Taxonomy" id="545543"/>
    <lineage>
        <taxon>Bacteria</taxon>
        <taxon>Bacillati</taxon>
        <taxon>Actinomycetota</taxon>
        <taxon>Actinomycetes</taxon>
        <taxon>Propionibacteriales</taxon>
        <taxon>Propionibacteriaceae</taxon>
        <taxon>Tessaracoccus</taxon>
    </lineage>
</organism>
<keyword evidence="6" id="KW-0479">Metal-binding</keyword>
<evidence type="ECO:0000256" key="13">
    <source>
        <dbReference type="SAM" id="SignalP"/>
    </source>
</evidence>
<evidence type="ECO:0000256" key="7">
    <source>
        <dbReference type="ARBA" id="ARBA00022801"/>
    </source>
</evidence>
<feature type="domain" description="Alpha-amylase C-terminal" evidence="14">
    <location>
        <begin position="398"/>
        <end position="473"/>
    </location>
</feature>
<dbReference type="Gene3D" id="2.60.40.1180">
    <property type="entry name" value="Golgi alpha-mannosidase II"/>
    <property type="match status" value="1"/>
</dbReference>
<gene>
    <name evidence="16" type="ORF">GCM10025789_20030</name>
</gene>
<evidence type="ECO:0000256" key="11">
    <source>
        <dbReference type="RuleBase" id="RU003615"/>
    </source>
</evidence>
<keyword evidence="13" id="KW-0732">Signal</keyword>
<evidence type="ECO:0000256" key="4">
    <source>
        <dbReference type="ARBA" id="ARBA00012595"/>
    </source>
</evidence>
<dbReference type="CDD" id="cd11317">
    <property type="entry name" value="AmyAc_bac_euk_AmyA"/>
    <property type="match status" value="1"/>
</dbReference>
<dbReference type="RefSeq" id="WP_345582411.1">
    <property type="nucleotide sequence ID" value="NZ_BAABLV010000031.1"/>
</dbReference>
<comment type="caution">
    <text evidence="16">The sequence shown here is derived from an EMBL/GenBank/DDBJ whole genome shotgun (WGS) entry which is preliminary data.</text>
</comment>
<dbReference type="SMART" id="SM00642">
    <property type="entry name" value="Aamy"/>
    <property type="match status" value="1"/>
</dbReference>
<dbReference type="Pfam" id="PF00128">
    <property type="entry name" value="Alpha-amylase"/>
    <property type="match status" value="1"/>
</dbReference>
<comment type="similarity">
    <text evidence="3 11">Belongs to the glycosyl hydrolase 13 family.</text>
</comment>
<evidence type="ECO:0000256" key="2">
    <source>
        <dbReference type="ARBA" id="ARBA00001913"/>
    </source>
</evidence>
<evidence type="ECO:0000256" key="6">
    <source>
        <dbReference type="ARBA" id="ARBA00022723"/>
    </source>
</evidence>
<keyword evidence="9 12" id="KW-0119">Carbohydrate metabolism</keyword>
<protein>
    <recommendedName>
        <fullName evidence="5 12">Alpha-amylase</fullName>
        <ecNumber evidence="4 12">3.2.1.1</ecNumber>
    </recommendedName>
</protein>
<feature type="domain" description="Glycosyl hydrolase family 13 catalytic" evidence="15">
    <location>
        <begin position="41"/>
        <end position="392"/>
    </location>
</feature>
<keyword evidence="8" id="KW-0106">Calcium</keyword>
<sequence length="473" mass="50593">MRRVLGIVVTAVLALAACSPAAEAPDRQGTPSPEAPNATPHVGVQLFQWPWASVARECTEVLGPNQFAFVLLSPAQEHIQGDQWWTSYQPVSYQLESKLGTRAGFQQMVAACHDAGVEVVADAVINHMAGIDGGTGVAGSAFTHYDYPGLYADADFHHCDTASGDIENYLDQQQIQECELSNLADLRTEDAAVREKIVAYLDDLVGLGVDGFRIDAAKHMRASDVQAIVEQVDGDPLIISEVIRGSGEPVQPEDYLDAGSVFAFQFAKDVSGIVPGGAVYRALDLVDGDVPSEQAYTFVTNHDTERNRQTLSYKDPDKYHLANVLLLAVPYGTPVLYGGYAFSDPDAGAPQADGVVTPVDCAEPGAIEYPEPGTWLCQHRAYAGLAQWAAVVGDAEPQNVWQEGYAVAFDRGSLGLIAINGNSTKAIEPELTTNLPDGTYCDALAPDDCSHEVRDGRVKVAVAPMTAVALYVP</sequence>
<dbReference type="Proteomes" id="UP001501521">
    <property type="component" value="Unassembled WGS sequence"/>
</dbReference>
<evidence type="ECO:0000256" key="3">
    <source>
        <dbReference type="ARBA" id="ARBA00008061"/>
    </source>
</evidence>
<dbReference type="SMART" id="SM00632">
    <property type="entry name" value="Aamy_C"/>
    <property type="match status" value="1"/>
</dbReference>
<dbReference type="EMBL" id="BAABLV010000031">
    <property type="protein sequence ID" value="GAA4901342.1"/>
    <property type="molecule type" value="Genomic_DNA"/>
</dbReference>
<dbReference type="InterPro" id="IPR031319">
    <property type="entry name" value="A-amylase_C"/>
</dbReference>
<evidence type="ECO:0000259" key="14">
    <source>
        <dbReference type="SMART" id="SM00632"/>
    </source>
</evidence>
<proteinExistence type="inferred from homology"/>
<dbReference type="Gene3D" id="3.20.20.80">
    <property type="entry name" value="Glycosidases"/>
    <property type="match status" value="1"/>
</dbReference>
<name>A0ABP9FF39_9ACTN</name>
<dbReference type="SUPFAM" id="SSF51011">
    <property type="entry name" value="Glycosyl hydrolase domain"/>
    <property type="match status" value="1"/>
</dbReference>
<accession>A0ABP9FF39</accession>
<evidence type="ECO:0000313" key="16">
    <source>
        <dbReference type="EMBL" id="GAA4901342.1"/>
    </source>
</evidence>
<evidence type="ECO:0000256" key="8">
    <source>
        <dbReference type="ARBA" id="ARBA00022837"/>
    </source>
</evidence>
<evidence type="ECO:0000313" key="17">
    <source>
        <dbReference type="Proteomes" id="UP001501521"/>
    </source>
</evidence>
<dbReference type="Pfam" id="PF02806">
    <property type="entry name" value="Alpha-amylase_C"/>
    <property type="match status" value="1"/>
</dbReference>
<keyword evidence="10 12" id="KW-0326">Glycosidase</keyword>
<evidence type="ECO:0000256" key="10">
    <source>
        <dbReference type="ARBA" id="ARBA00023295"/>
    </source>
</evidence>
<dbReference type="PANTHER" id="PTHR43447">
    <property type="entry name" value="ALPHA-AMYLASE"/>
    <property type="match status" value="1"/>
</dbReference>
<reference evidence="17" key="1">
    <citation type="journal article" date="2019" name="Int. J. Syst. Evol. Microbiol.">
        <title>The Global Catalogue of Microorganisms (GCM) 10K type strain sequencing project: providing services to taxonomists for standard genome sequencing and annotation.</title>
        <authorList>
            <consortium name="The Broad Institute Genomics Platform"/>
            <consortium name="The Broad Institute Genome Sequencing Center for Infectious Disease"/>
            <person name="Wu L."/>
            <person name="Ma J."/>
        </authorList>
    </citation>
    <scope>NUCLEOTIDE SEQUENCE [LARGE SCALE GENOMIC DNA]</scope>
    <source>
        <strain evidence="17">JCM 19125</strain>
    </source>
</reference>